<protein>
    <submittedName>
        <fullName evidence="3">Putative secreted protein (Por secretion system target)</fullName>
    </submittedName>
</protein>
<proteinExistence type="predicted"/>
<dbReference type="OrthoDB" id="9805121at2"/>
<comment type="caution">
    <text evidence="3">The sequence shown here is derived from an EMBL/GenBank/DDBJ whole genome shotgun (WGS) entry which is preliminary data.</text>
</comment>
<dbReference type="RefSeq" id="WP_106525248.1">
    <property type="nucleotide sequence ID" value="NZ_PYGD01000014.1"/>
</dbReference>
<feature type="signal peptide" evidence="1">
    <location>
        <begin position="1"/>
        <end position="28"/>
    </location>
</feature>
<evidence type="ECO:0000259" key="2">
    <source>
        <dbReference type="Pfam" id="PF18962"/>
    </source>
</evidence>
<accession>A0A2P8CVB0</accession>
<name>A0A2P8CVB0_9BACT</name>
<dbReference type="AlphaFoldDB" id="A0A2P8CVB0"/>
<dbReference type="EMBL" id="PYGD01000014">
    <property type="protein sequence ID" value="PSK88890.1"/>
    <property type="molecule type" value="Genomic_DNA"/>
</dbReference>
<gene>
    <name evidence="3" type="ORF">B0I18_114102</name>
</gene>
<reference evidence="3 4" key="1">
    <citation type="submission" date="2018-03" db="EMBL/GenBank/DDBJ databases">
        <title>Genomic Encyclopedia of Type Strains, Phase III (KMG-III): the genomes of soil and plant-associated and newly described type strains.</title>
        <authorList>
            <person name="Whitman W."/>
        </authorList>
    </citation>
    <scope>NUCLEOTIDE SEQUENCE [LARGE SCALE GENOMIC DNA]</scope>
    <source>
        <strain evidence="3 4">CGMCC 1.12700</strain>
    </source>
</reference>
<evidence type="ECO:0000313" key="4">
    <source>
        <dbReference type="Proteomes" id="UP000240572"/>
    </source>
</evidence>
<dbReference type="InterPro" id="IPR026444">
    <property type="entry name" value="Secre_tail"/>
</dbReference>
<keyword evidence="4" id="KW-1185">Reference proteome</keyword>
<evidence type="ECO:0000313" key="3">
    <source>
        <dbReference type="EMBL" id="PSK88890.1"/>
    </source>
</evidence>
<keyword evidence="1" id="KW-0732">Signal</keyword>
<sequence length="524" mass="55570">MNHKLTRLAGAGMLACLLSTGLGTTARAQNIIPPSFAQQGLAPTPNNMATINAAMMECPDYGGRTLAAVVTSEINGTNLYLNYGNGAVTSGPIPVTSAGWAWADVTIGDDPVMPGNRYVVVVSYREYFSPGMYNIYIRRFIVEDLAGAMTVTPFAPAMIGLGDNPKIDNVADPANAVGPYPGMTQFLATYNVMTGSTVGYHKANMDFTAPQVGTIPLTNGYRFMDAAAVRDLGVNGGDVFAYASVLGNSNTELRVYEKNVTTGAAATFTTLQTGLMSYYSRIEALGLRDANSGLNDAKWAVTTSSNLRRIMLYTNLTPPYYCNPQAYFNTGSQEYPALASGIGALGGPPANMGNSQYTYAWGAPTMGNYYSQAIATDGTPIAPNDFHVVNNSPCVMPSDPPELIALCNSANSGTDLFVAWNEGSRVMYKQLDNTLAYRPTAVKDAQSFASLTVSPNPAKDKIIIRTTEEVNGVSIVNSVGALVSRKSIKTGETTLDISNLAAGTYFVHISGKNGTTTKSLVVVK</sequence>
<dbReference type="NCBIfam" id="TIGR04183">
    <property type="entry name" value="Por_Secre_tail"/>
    <property type="match status" value="1"/>
</dbReference>
<organism evidence="3 4">
    <name type="scientific">Taibaiella chishuiensis</name>
    <dbReference type="NCBI Taxonomy" id="1434707"/>
    <lineage>
        <taxon>Bacteria</taxon>
        <taxon>Pseudomonadati</taxon>
        <taxon>Bacteroidota</taxon>
        <taxon>Chitinophagia</taxon>
        <taxon>Chitinophagales</taxon>
        <taxon>Chitinophagaceae</taxon>
        <taxon>Taibaiella</taxon>
    </lineage>
</organism>
<evidence type="ECO:0000256" key="1">
    <source>
        <dbReference type="SAM" id="SignalP"/>
    </source>
</evidence>
<feature type="domain" description="Secretion system C-terminal sorting" evidence="2">
    <location>
        <begin position="454"/>
        <end position="522"/>
    </location>
</feature>
<dbReference type="Proteomes" id="UP000240572">
    <property type="component" value="Unassembled WGS sequence"/>
</dbReference>
<feature type="chain" id="PRO_5015121535" evidence="1">
    <location>
        <begin position="29"/>
        <end position="524"/>
    </location>
</feature>
<dbReference type="Pfam" id="PF18962">
    <property type="entry name" value="Por_Secre_tail"/>
    <property type="match status" value="1"/>
</dbReference>